<evidence type="ECO:0000313" key="1">
    <source>
        <dbReference type="EMBL" id="CEK90513.1"/>
    </source>
</evidence>
<organism evidence="1">
    <name type="scientific">Arion vulgaris</name>
    <dbReference type="NCBI Taxonomy" id="1028688"/>
    <lineage>
        <taxon>Eukaryota</taxon>
        <taxon>Metazoa</taxon>
        <taxon>Spiralia</taxon>
        <taxon>Lophotrochozoa</taxon>
        <taxon>Mollusca</taxon>
        <taxon>Gastropoda</taxon>
        <taxon>Heterobranchia</taxon>
        <taxon>Euthyneura</taxon>
        <taxon>Panpulmonata</taxon>
        <taxon>Eupulmonata</taxon>
        <taxon>Stylommatophora</taxon>
        <taxon>Helicina</taxon>
        <taxon>Arionoidea</taxon>
        <taxon>Arionidae</taxon>
        <taxon>Arion</taxon>
    </lineage>
</organism>
<proteinExistence type="predicted"/>
<gene>
    <name evidence="1" type="primary">ORF177256</name>
</gene>
<protein>
    <submittedName>
        <fullName evidence="1">Uncharacterized protein</fullName>
    </submittedName>
</protein>
<reference evidence="1" key="1">
    <citation type="submission" date="2014-12" db="EMBL/GenBank/DDBJ databases">
        <title>Insight into the proteome of Arion vulgaris.</title>
        <authorList>
            <person name="Aradska J."/>
            <person name="Bulat T."/>
            <person name="Smidak R."/>
            <person name="Sarate P."/>
            <person name="Gangsoo J."/>
            <person name="Sialana F."/>
            <person name="Bilban M."/>
            <person name="Lubec G."/>
        </authorList>
    </citation>
    <scope>NUCLEOTIDE SEQUENCE</scope>
    <source>
        <tissue evidence="1">Skin</tissue>
    </source>
</reference>
<feature type="non-terminal residue" evidence="1">
    <location>
        <position position="52"/>
    </location>
</feature>
<sequence>MDLNIYRLATIAVRNREAGVYVRYPDQKNESTCTPNGKFCSNYSAEVQALNI</sequence>
<accession>A0A0B7BBW5</accession>
<name>A0A0B7BBW5_9EUPU</name>
<dbReference type="AlphaFoldDB" id="A0A0B7BBW5"/>
<dbReference type="EMBL" id="HACG01043648">
    <property type="protein sequence ID" value="CEK90513.1"/>
    <property type="molecule type" value="Transcribed_RNA"/>
</dbReference>